<keyword evidence="2" id="KW-1185">Reference proteome</keyword>
<dbReference type="AlphaFoldDB" id="A0A6M1TXG9"/>
<evidence type="ECO:0000313" key="2">
    <source>
        <dbReference type="Proteomes" id="UP000474758"/>
    </source>
</evidence>
<organism evidence="1 2">
    <name type="scientific">Paragemmobacter kunshanensis</name>
    <dbReference type="NCBI Taxonomy" id="2583234"/>
    <lineage>
        <taxon>Bacteria</taxon>
        <taxon>Pseudomonadati</taxon>
        <taxon>Pseudomonadota</taxon>
        <taxon>Alphaproteobacteria</taxon>
        <taxon>Rhodobacterales</taxon>
        <taxon>Paracoccaceae</taxon>
        <taxon>Paragemmobacter</taxon>
    </lineage>
</organism>
<reference evidence="1 2" key="1">
    <citation type="submission" date="2020-02" db="EMBL/GenBank/DDBJ databases">
        <title>Rhodobacter translucens sp. nov., a novel bacterium isolated from activated sludge.</title>
        <authorList>
            <person name="Liu J."/>
        </authorList>
    </citation>
    <scope>NUCLEOTIDE SEQUENCE [LARGE SCALE GENOMIC DNA]</scope>
    <source>
        <strain evidence="1 2">HX-7-19</strain>
    </source>
</reference>
<dbReference type="Proteomes" id="UP000474758">
    <property type="component" value="Unassembled WGS sequence"/>
</dbReference>
<dbReference type="EMBL" id="JAALFE010000006">
    <property type="protein sequence ID" value="NGQ90852.1"/>
    <property type="molecule type" value="Genomic_DNA"/>
</dbReference>
<name>A0A6M1TXG9_9RHOB</name>
<gene>
    <name evidence="1" type="ORF">G5V65_08065</name>
</gene>
<comment type="caution">
    <text evidence="1">The sequence shown here is derived from an EMBL/GenBank/DDBJ whole genome shotgun (WGS) entry which is preliminary data.</text>
</comment>
<sequence>MGQQAFFHAPHGGADFLGIRKARNGGMEIVYDDGVTRRMVWRVEGQAPEGKLSDALRVAVGSLRVLPTLYDELKKRAISIERVAG</sequence>
<accession>A0A6M1TXG9</accession>
<protein>
    <submittedName>
        <fullName evidence="1">Uncharacterized protein</fullName>
    </submittedName>
</protein>
<proteinExistence type="predicted"/>
<evidence type="ECO:0000313" key="1">
    <source>
        <dbReference type="EMBL" id="NGQ90852.1"/>
    </source>
</evidence>
<dbReference type="RefSeq" id="WP_165048761.1">
    <property type="nucleotide sequence ID" value="NZ_JAALFE010000006.1"/>
</dbReference>